<evidence type="ECO:0000259" key="1">
    <source>
        <dbReference type="Pfam" id="PF13936"/>
    </source>
</evidence>
<feature type="domain" description="Transposase IS30-like HTH" evidence="1">
    <location>
        <begin position="3"/>
        <end position="46"/>
    </location>
</feature>
<name>A0ABN8AR16_9PROT</name>
<dbReference type="InterPro" id="IPR051917">
    <property type="entry name" value="Transposase-Integrase"/>
</dbReference>
<keyword evidence="3" id="KW-1185">Reference proteome</keyword>
<protein>
    <recommendedName>
        <fullName evidence="1">Transposase IS30-like HTH domain-containing protein</fullName>
    </recommendedName>
</protein>
<dbReference type="Gene3D" id="1.10.10.60">
    <property type="entry name" value="Homeodomain-like"/>
    <property type="match status" value="1"/>
</dbReference>
<organism evidence="2 3">
    <name type="scientific">Candidatus Nitrotoga arctica</name>
    <dbReference type="NCBI Taxonomy" id="453162"/>
    <lineage>
        <taxon>Bacteria</taxon>
        <taxon>Pseudomonadati</taxon>
        <taxon>Pseudomonadota</taxon>
        <taxon>Betaproteobacteria</taxon>
        <taxon>Nitrosomonadales</taxon>
        <taxon>Gallionellaceae</taxon>
        <taxon>Candidatus Nitrotoga</taxon>
    </lineage>
</organism>
<evidence type="ECO:0000313" key="2">
    <source>
        <dbReference type="EMBL" id="CAG9933078.1"/>
    </source>
</evidence>
<dbReference type="PANTHER" id="PTHR10948">
    <property type="entry name" value="TRANSPOSASE"/>
    <property type="match status" value="1"/>
</dbReference>
<gene>
    <name evidence="2" type="ORF">NTG6680_1829</name>
</gene>
<evidence type="ECO:0000313" key="3">
    <source>
        <dbReference type="Proteomes" id="UP000839052"/>
    </source>
</evidence>
<dbReference type="InterPro" id="IPR025246">
    <property type="entry name" value="IS30-like_HTH"/>
</dbReference>
<proteinExistence type="predicted"/>
<reference evidence="2 3" key="1">
    <citation type="submission" date="2021-10" db="EMBL/GenBank/DDBJ databases">
        <authorList>
            <person name="Koch H."/>
        </authorList>
    </citation>
    <scope>NUCLEOTIDE SEQUENCE [LARGE SCALE GENOMIC DNA]</scope>
    <source>
        <strain evidence="2">6680</strain>
    </source>
</reference>
<dbReference type="EMBL" id="OU912926">
    <property type="protein sequence ID" value="CAG9933078.1"/>
    <property type="molecule type" value="Genomic_DNA"/>
</dbReference>
<accession>A0ABN8AR16</accession>
<dbReference type="PANTHER" id="PTHR10948:SF23">
    <property type="entry name" value="TRANSPOSASE INSI FOR INSERTION SEQUENCE ELEMENT IS30A-RELATED"/>
    <property type="match status" value="1"/>
</dbReference>
<sequence length="123" mass="14369">MKKYKQLTSGQRYQIYGLKQAGLDQTRIAQKIGVDKSTISREFRRNKGQRGWRPKQAQSLRDERRQACINGKQFSSDSWAEVERLIRKDLSPEQVANRLKLEGEVQISHYRYTQQVACGSRSH</sequence>
<dbReference type="Pfam" id="PF13936">
    <property type="entry name" value="HTH_38"/>
    <property type="match status" value="1"/>
</dbReference>
<dbReference type="Proteomes" id="UP000839052">
    <property type="component" value="Chromosome"/>
</dbReference>